<evidence type="ECO:0000313" key="1">
    <source>
        <dbReference type="EMBL" id="EJF90191.1"/>
    </source>
</evidence>
<gene>
    <name evidence="1" type="ORF">ME3_00743</name>
</gene>
<keyword evidence="2" id="KW-1185">Reference proteome</keyword>
<dbReference type="HOGENOM" id="CLU_3380699_0_0_5"/>
<reference evidence="1 2" key="1">
    <citation type="submission" date="2012-03" db="EMBL/GenBank/DDBJ databases">
        <title>The Genome Sequence of Bartonella melophagi K-2C.</title>
        <authorList>
            <consortium name="The Broad Institute Genome Sequencing Platform"/>
            <consortium name="The Broad Institute Genome Sequencing Center for Infectious Disease"/>
            <person name="Feldgarden M."/>
            <person name="Kirby J."/>
            <person name="Kosoy M."/>
            <person name="Birtles R."/>
            <person name="Probert W.S."/>
            <person name="Chiaraviglio L."/>
            <person name="Young S.K."/>
            <person name="Zeng Q."/>
            <person name="Gargeya S."/>
            <person name="Fitzgerald M."/>
            <person name="Haas B."/>
            <person name="Abouelleil A."/>
            <person name="Alvarado L."/>
            <person name="Arachchi H.M."/>
            <person name="Berlin A."/>
            <person name="Chapman S.B."/>
            <person name="Gearin G."/>
            <person name="Goldberg J."/>
            <person name="Griggs A."/>
            <person name="Gujja S."/>
            <person name="Hansen M."/>
            <person name="Heiman D."/>
            <person name="Howarth C."/>
            <person name="Larimer J."/>
            <person name="Lui A."/>
            <person name="MacDonald P.J.P."/>
            <person name="McCowen C."/>
            <person name="Montmayeur A."/>
            <person name="Murphy C."/>
            <person name="Neiman D."/>
            <person name="Pearson M."/>
            <person name="Priest M."/>
            <person name="Roberts A."/>
            <person name="Saif S."/>
            <person name="Shea T."/>
            <person name="Sisk P."/>
            <person name="Stolte C."/>
            <person name="Sykes S."/>
            <person name="Wortman J."/>
            <person name="Nusbaum C."/>
            <person name="Birren B."/>
        </authorList>
    </citation>
    <scope>NUCLEOTIDE SEQUENCE [LARGE SCALE GENOMIC DNA]</scope>
    <source>
        <strain evidence="1 2">K-2C</strain>
    </source>
</reference>
<sequence length="33" mass="3846">MFPCSKALSCVLRYSKQNFIDIQLGTYFEKARS</sequence>
<dbReference type="AlphaFoldDB" id="J0QW11"/>
<dbReference type="Proteomes" id="UP000009017">
    <property type="component" value="Unassembled WGS sequence"/>
</dbReference>
<evidence type="ECO:0000313" key="2">
    <source>
        <dbReference type="Proteomes" id="UP000009017"/>
    </source>
</evidence>
<accession>J0QW11</accession>
<dbReference type="EMBL" id="AIMA01000013">
    <property type="protein sequence ID" value="EJF90191.1"/>
    <property type="molecule type" value="Genomic_DNA"/>
</dbReference>
<name>J0QW11_9HYPH</name>
<proteinExistence type="predicted"/>
<protein>
    <submittedName>
        <fullName evidence="1">Uncharacterized protein</fullName>
    </submittedName>
</protein>
<organism evidence="1 2">
    <name type="scientific">Bartonella melophagi K-2C</name>
    <dbReference type="NCBI Taxonomy" id="1094557"/>
    <lineage>
        <taxon>Bacteria</taxon>
        <taxon>Pseudomonadati</taxon>
        <taxon>Pseudomonadota</taxon>
        <taxon>Alphaproteobacteria</taxon>
        <taxon>Hyphomicrobiales</taxon>
        <taxon>Bartonellaceae</taxon>
        <taxon>Bartonella</taxon>
    </lineage>
</organism>
<comment type="caution">
    <text evidence="1">The sequence shown here is derived from an EMBL/GenBank/DDBJ whole genome shotgun (WGS) entry which is preliminary data.</text>
</comment>